<gene>
    <name evidence="2" type="ORF">HDU87_008073</name>
</gene>
<feature type="compositionally biased region" description="Basic and acidic residues" evidence="1">
    <location>
        <begin position="88"/>
        <end position="98"/>
    </location>
</feature>
<evidence type="ECO:0000313" key="3">
    <source>
        <dbReference type="Proteomes" id="UP001212152"/>
    </source>
</evidence>
<name>A0AAD5XPQ4_9FUNG</name>
<feature type="region of interest" description="Disordered" evidence="1">
    <location>
        <begin position="68"/>
        <end position="106"/>
    </location>
</feature>
<evidence type="ECO:0000313" key="2">
    <source>
        <dbReference type="EMBL" id="KAJ3182734.1"/>
    </source>
</evidence>
<feature type="region of interest" description="Disordered" evidence="1">
    <location>
        <begin position="206"/>
        <end position="308"/>
    </location>
</feature>
<dbReference type="Proteomes" id="UP001212152">
    <property type="component" value="Unassembled WGS sequence"/>
</dbReference>
<dbReference type="AlphaFoldDB" id="A0AAD5XPQ4"/>
<feature type="compositionally biased region" description="Low complexity" evidence="1">
    <location>
        <begin position="237"/>
        <end position="250"/>
    </location>
</feature>
<accession>A0AAD5XPQ4</accession>
<protein>
    <submittedName>
        <fullName evidence="2">Uncharacterized protein</fullName>
    </submittedName>
</protein>
<reference evidence="2" key="1">
    <citation type="submission" date="2020-05" db="EMBL/GenBank/DDBJ databases">
        <title>Phylogenomic resolution of chytrid fungi.</title>
        <authorList>
            <person name="Stajich J.E."/>
            <person name="Amses K."/>
            <person name="Simmons R."/>
            <person name="Seto K."/>
            <person name="Myers J."/>
            <person name="Bonds A."/>
            <person name="Quandt C.A."/>
            <person name="Barry K."/>
            <person name="Liu P."/>
            <person name="Grigoriev I."/>
            <person name="Longcore J.E."/>
            <person name="James T.Y."/>
        </authorList>
    </citation>
    <scope>NUCLEOTIDE SEQUENCE</scope>
    <source>
        <strain evidence="2">JEL0379</strain>
    </source>
</reference>
<feature type="compositionally biased region" description="Basic residues" evidence="1">
    <location>
        <begin position="257"/>
        <end position="266"/>
    </location>
</feature>
<feature type="compositionally biased region" description="Basic and acidic residues" evidence="1">
    <location>
        <begin position="294"/>
        <end position="308"/>
    </location>
</feature>
<proteinExistence type="predicted"/>
<dbReference type="EMBL" id="JADGJQ010000008">
    <property type="protein sequence ID" value="KAJ3182734.1"/>
    <property type="molecule type" value="Genomic_DNA"/>
</dbReference>
<evidence type="ECO:0000256" key="1">
    <source>
        <dbReference type="SAM" id="MobiDB-lite"/>
    </source>
</evidence>
<organism evidence="2 3">
    <name type="scientific">Geranomyces variabilis</name>
    <dbReference type="NCBI Taxonomy" id="109894"/>
    <lineage>
        <taxon>Eukaryota</taxon>
        <taxon>Fungi</taxon>
        <taxon>Fungi incertae sedis</taxon>
        <taxon>Chytridiomycota</taxon>
        <taxon>Chytridiomycota incertae sedis</taxon>
        <taxon>Chytridiomycetes</taxon>
        <taxon>Spizellomycetales</taxon>
        <taxon>Powellomycetaceae</taxon>
        <taxon>Geranomyces</taxon>
    </lineage>
</organism>
<keyword evidence="3" id="KW-1185">Reference proteome</keyword>
<comment type="caution">
    <text evidence="2">The sequence shown here is derived from an EMBL/GenBank/DDBJ whole genome shotgun (WGS) entry which is preliminary data.</text>
</comment>
<sequence>MTTEFINALRIYRRPPTASELLHENIERSPLLVSARSEVALIDSGGADLAVVRKATLYEHVSGFAQHAPGSLSPKQYRSRSPVAKKGANVERGKRAPADGEGVEMNNSLRFRRPDLPSLESLCIASINTSELEPCPPPRLRLRPQTAPAAQRRIHSAPSRAPSGVAVSTLLRRRPILGTATRQISARAPHRFSVEGSRPLSAISAEGAGEKTASAVDATAAPQVPSDLGQPPSNCSTRAPAARPTRPVTAQVSVHPSRTKSGRARSAKPVVRDDEDFDPPLSDILFVGGSTRRARADDTQDNRAASES</sequence>